<feature type="transmembrane region" description="Helical" evidence="1">
    <location>
        <begin position="174"/>
        <end position="196"/>
    </location>
</feature>
<feature type="transmembrane region" description="Helical" evidence="1">
    <location>
        <begin position="137"/>
        <end position="154"/>
    </location>
</feature>
<protein>
    <submittedName>
        <fullName evidence="2">Stage II sporulation protein M</fullName>
    </submittedName>
</protein>
<sequence length="207" mass="23301">MKRILQQIKEAMQDNKVTFLWILLFFLIGLVLGSYTVYYMSDFNKIEISNYFNNFLEHIKTSPISYTQILLNSVTNIIPMVILIILLGYTMIGAPIILIIDMIKGYVIGFTFSLLVTLLGTKGVLILFLGIIIQNLIFIPCIIIISILAVKNSTIKFKGDILKEGVRNSKINKLYINIQAILSLILVAGIIIETYISPNLIKLVITG</sequence>
<keyword evidence="3" id="KW-1185">Reference proteome</keyword>
<feature type="transmembrane region" description="Helical" evidence="1">
    <location>
        <begin position="107"/>
        <end position="131"/>
    </location>
</feature>
<feature type="transmembrane region" description="Helical" evidence="1">
    <location>
        <begin position="20"/>
        <end position="40"/>
    </location>
</feature>
<keyword evidence="1" id="KW-0472">Membrane</keyword>
<evidence type="ECO:0000313" key="3">
    <source>
        <dbReference type="Proteomes" id="UP000430345"/>
    </source>
</evidence>
<dbReference type="InterPro" id="IPR002798">
    <property type="entry name" value="SpoIIM-like"/>
</dbReference>
<evidence type="ECO:0000256" key="1">
    <source>
        <dbReference type="SAM" id="Phobius"/>
    </source>
</evidence>
<gene>
    <name evidence="2" type="primary">spoIIM</name>
    <name evidence="2" type="ORF">GBZ86_03120</name>
</gene>
<dbReference type="Proteomes" id="UP000430345">
    <property type="component" value="Unassembled WGS sequence"/>
</dbReference>
<name>A0A6I1MH91_9CLOT</name>
<reference evidence="2 3" key="1">
    <citation type="submission" date="2019-10" db="EMBL/GenBank/DDBJ databases">
        <title>The Genome Sequence of Clostridium tarantellae Isolated from Fish Brain.</title>
        <authorList>
            <person name="Bano L."/>
            <person name="Kiel M."/>
            <person name="Sales G."/>
            <person name="Doxey A.C."/>
            <person name="Mansfield M.J."/>
            <person name="Schiavone M."/>
            <person name="Rossetto O."/>
            <person name="Pirazzini M."/>
            <person name="Dobrindt U."/>
            <person name="Montecucco C."/>
        </authorList>
    </citation>
    <scope>NUCLEOTIDE SEQUENCE [LARGE SCALE GENOMIC DNA]</scope>
    <source>
        <strain evidence="2 3">DSM 3997</strain>
    </source>
</reference>
<keyword evidence="1" id="KW-1133">Transmembrane helix</keyword>
<comment type="caution">
    <text evidence="2">The sequence shown here is derived from an EMBL/GenBank/DDBJ whole genome shotgun (WGS) entry which is preliminary data.</text>
</comment>
<dbReference type="RefSeq" id="WP_152887647.1">
    <property type="nucleotide sequence ID" value="NZ_WHJC01000020.1"/>
</dbReference>
<dbReference type="OrthoDB" id="1707382at2"/>
<dbReference type="EMBL" id="WHJC01000020">
    <property type="protein sequence ID" value="MPQ42745.1"/>
    <property type="molecule type" value="Genomic_DNA"/>
</dbReference>
<accession>A0A6I1MH91</accession>
<dbReference type="InterPro" id="IPR014196">
    <property type="entry name" value="SpoIIM"/>
</dbReference>
<proteinExistence type="predicted"/>
<organism evidence="2 3">
    <name type="scientific">Clostridium tarantellae</name>
    <dbReference type="NCBI Taxonomy" id="39493"/>
    <lineage>
        <taxon>Bacteria</taxon>
        <taxon>Bacillati</taxon>
        <taxon>Bacillota</taxon>
        <taxon>Clostridia</taxon>
        <taxon>Eubacteriales</taxon>
        <taxon>Clostridiaceae</taxon>
        <taxon>Clostridium</taxon>
    </lineage>
</organism>
<evidence type="ECO:0000313" key="2">
    <source>
        <dbReference type="EMBL" id="MPQ42745.1"/>
    </source>
</evidence>
<dbReference type="AlphaFoldDB" id="A0A6I1MH91"/>
<dbReference type="PIRSF" id="PIRSF038973">
    <property type="entry name" value="SpoIIM"/>
    <property type="match status" value="1"/>
</dbReference>
<keyword evidence="1" id="KW-0812">Transmembrane</keyword>
<dbReference type="Pfam" id="PF01944">
    <property type="entry name" value="SpoIIM"/>
    <property type="match status" value="1"/>
</dbReference>
<dbReference type="NCBIfam" id="TIGR02831">
    <property type="entry name" value="spo_II_M"/>
    <property type="match status" value="1"/>
</dbReference>
<feature type="transmembrane region" description="Helical" evidence="1">
    <location>
        <begin position="77"/>
        <end position="100"/>
    </location>
</feature>